<evidence type="ECO:0000256" key="3">
    <source>
        <dbReference type="ARBA" id="ARBA00023121"/>
    </source>
</evidence>
<evidence type="ECO:0000256" key="1">
    <source>
        <dbReference type="ARBA" id="ARBA00004255"/>
    </source>
</evidence>
<evidence type="ECO:0000313" key="6">
    <source>
        <dbReference type="Proteomes" id="UP000077701"/>
    </source>
</evidence>
<keyword evidence="2" id="KW-0333">Golgi apparatus</keyword>
<keyword evidence="3" id="KW-0446">Lipid-binding</keyword>
<dbReference type="PANTHER" id="PTHR12704">
    <property type="entry name" value="TRANS-GOLGI PROTEIN GMX33"/>
    <property type="match status" value="1"/>
</dbReference>
<comment type="caution">
    <text evidence="5">The sequence shown here is derived from an EMBL/GenBank/DDBJ whole genome shotgun (WGS) entry which is preliminary data.</text>
</comment>
<keyword evidence="5" id="KW-0645">Protease</keyword>
<keyword evidence="4" id="KW-0472">Membrane</keyword>
<evidence type="ECO:0000256" key="2">
    <source>
        <dbReference type="ARBA" id="ARBA00023034"/>
    </source>
</evidence>
<organism evidence="5 6">
    <name type="scientific">Planomonospora sphaerica</name>
    <dbReference type="NCBI Taxonomy" id="161355"/>
    <lineage>
        <taxon>Bacteria</taxon>
        <taxon>Bacillati</taxon>
        <taxon>Actinomycetota</taxon>
        <taxon>Actinomycetes</taxon>
        <taxon>Streptosporangiales</taxon>
        <taxon>Streptosporangiaceae</taxon>
        <taxon>Planomonospora</taxon>
    </lineage>
</organism>
<reference evidence="6" key="2">
    <citation type="submission" date="2016-04" db="EMBL/GenBank/DDBJ databases">
        <title>Planomonospora sphaerica JCM9374 whole genome shotgun sequence.</title>
        <authorList>
            <person name="Suzuki T."/>
            <person name="Dohra H."/>
            <person name="Kodani S."/>
        </authorList>
    </citation>
    <scope>NUCLEOTIDE SEQUENCE [LARGE SCALE GENOMIC DNA]</scope>
    <source>
        <strain evidence="6">JCM 9374</strain>
    </source>
</reference>
<dbReference type="GO" id="GO:0012505">
    <property type="term" value="C:endomembrane system"/>
    <property type="evidence" value="ECO:0007669"/>
    <property type="project" value="UniProtKB-ARBA"/>
</dbReference>
<dbReference type="PANTHER" id="PTHR12704:SF2">
    <property type="entry name" value="GOLGI PHOSPHOPROTEIN 3 HOMOLOG SAURON"/>
    <property type="match status" value="1"/>
</dbReference>
<dbReference type="GO" id="GO:0005829">
    <property type="term" value="C:cytosol"/>
    <property type="evidence" value="ECO:0007669"/>
    <property type="project" value="TreeGrafter"/>
</dbReference>
<protein>
    <submittedName>
        <fullName evidence="5">Protease</fullName>
    </submittedName>
</protein>
<dbReference type="GO" id="GO:0008233">
    <property type="term" value="F:peptidase activity"/>
    <property type="evidence" value="ECO:0007669"/>
    <property type="project" value="UniProtKB-KW"/>
</dbReference>
<name>A0A161LN82_9ACTN</name>
<accession>A0A161LN82</accession>
<reference evidence="5 6" key="1">
    <citation type="journal article" date="2016" name="Genome Announc.">
        <title>Draft Genome Sequence of Planomonospora sphaerica JCM9374, a Rare Actinomycete.</title>
        <authorList>
            <person name="Dohra H."/>
            <person name="Suzuki T."/>
            <person name="Inoue Y."/>
            <person name="Kodani S."/>
        </authorList>
    </citation>
    <scope>NUCLEOTIDE SEQUENCE [LARGE SCALE GENOMIC DNA]</scope>
    <source>
        <strain evidence="5 6">JCM 9374</strain>
    </source>
</reference>
<dbReference type="InterPro" id="IPR008628">
    <property type="entry name" value="GPP34-like"/>
</dbReference>
<evidence type="ECO:0000256" key="4">
    <source>
        <dbReference type="ARBA" id="ARBA00023136"/>
    </source>
</evidence>
<dbReference type="GO" id="GO:0006508">
    <property type="term" value="P:proteolysis"/>
    <property type="evidence" value="ECO:0007669"/>
    <property type="project" value="UniProtKB-KW"/>
</dbReference>
<proteinExistence type="predicted"/>
<keyword evidence="6" id="KW-1185">Reference proteome</keyword>
<dbReference type="Pfam" id="PF05719">
    <property type="entry name" value="GPP34"/>
    <property type="match status" value="1"/>
</dbReference>
<dbReference type="InterPro" id="IPR038261">
    <property type="entry name" value="GPP34-like_sf"/>
</dbReference>
<dbReference type="Proteomes" id="UP000077701">
    <property type="component" value="Unassembled WGS sequence"/>
</dbReference>
<dbReference type="GO" id="GO:0070273">
    <property type="term" value="F:phosphatidylinositol-4-phosphate binding"/>
    <property type="evidence" value="ECO:0007669"/>
    <property type="project" value="InterPro"/>
</dbReference>
<dbReference type="RefSeq" id="WP_068900128.1">
    <property type="nucleotide sequence ID" value="NZ_BDCX01000012.1"/>
</dbReference>
<dbReference type="EMBL" id="BDCX01000012">
    <property type="protein sequence ID" value="GAT69045.1"/>
    <property type="molecule type" value="Genomic_DNA"/>
</dbReference>
<dbReference type="AlphaFoldDB" id="A0A161LN82"/>
<keyword evidence="5" id="KW-0378">Hydrolase</keyword>
<evidence type="ECO:0000313" key="5">
    <source>
        <dbReference type="EMBL" id="GAT69045.1"/>
    </source>
</evidence>
<dbReference type="GO" id="GO:0048194">
    <property type="term" value="P:Golgi vesicle budding"/>
    <property type="evidence" value="ECO:0007669"/>
    <property type="project" value="TreeGrafter"/>
</dbReference>
<dbReference type="GO" id="GO:0006890">
    <property type="term" value="P:retrograde vesicle-mediated transport, Golgi to endoplasmic reticulum"/>
    <property type="evidence" value="ECO:0007669"/>
    <property type="project" value="TreeGrafter"/>
</dbReference>
<comment type="subcellular location">
    <subcellularLocation>
        <location evidence="1">Golgi apparatus membrane</location>
        <topology evidence="1">Peripheral membrane protein</topology>
        <orientation evidence="1">Cytoplasmic side</orientation>
    </subcellularLocation>
</comment>
<dbReference type="GO" id="GO:0007030">
    <property type="term" value="P:Golgi organization"/>
    <property type="evidence" value="ECO:0007669"/>
    <property type="project" value="TreeGrafter"/>
</dbReference>
<dbReference type="GO" id="GO:0043001">
    <property type="term" value="P:Golgi to plasma membrane protein transport"/>
    <property type="evidence" value="ECO:0007669"/>
    <property type="project" value="TreeGrafter"/>
</dbReference>
<dbReference type="STRING" id="161355.PS9374_04711"/>
<gene>
    <name evidence="5" type="ORF">PS9374_04711</name>
</gene>
<sequence length="213" mass="23061">MTTIAEEVLLLAHEETEGKPLVGATQLDSALGGALLAELAVNGRIDLDGKKVTVRDATPLGDEELDATLARIAGEAKERKPDWWVYRLSSAKLRKRLLTGLAERGVLNEEHRKVLGIFPVARYPERDPRVEREIRERVRSVLDGADPDERVAVLIAVLHAAKIDRKAFPGVRKERVKEIVESEWVGRAVAKTIDSINAAIVAGAVAAAAAAGA</sequence>
<dbReference type="Gene3D" id="1.10.3630.10">
    <property type="entry name" value="yeast vps74-n-term truncation variant domain like"/>
    <property type="match status" value="1"/>
</dbReference>